<reference evidence="3 4" key="1">
    <citation type="journal article" date="2019" name="Int. J. Syst. Evol. Microbiol.">
        <title>The Global Catalogue of Microorganisms (GCM) 10K type strain sequencing project: providing services to taxonomists for standard genome sequencing and annotation.</title>
        <authorList>
            <consortium name="The Broad Institute Genomics Platform"/>
            <consortium name="The Broad Institute Genome Sequencing Center for Infectious Disease"/>
            <person name="Wu L."/>
            <person name="Ma J."/>
        </authorList>
    </citation>
    <scope>NUCLEOTIDE SEQUENCE [LARGE SCALE GENOMIC DNA]</scope>
    <source>
        <strain evidence="3 4">JCM 14046</strain>
    </source>
</reference>
<dbReference type="PROSITE" id="PS51257">
    <property type="entry name" value="PROKAR_LIPOPROTEIN"/>
    <property type="match status" value="1"/>
</dbReference>
<dbReference type="RefSeq" id="WP_344002940.1">
    <property type="nucleotide sequence ID" value="NZ_BAAAMY010000001.1"/>
</dbReference>
<name>A0ABN2NXJ4_9ACTN</name>
<dbReference type="InterPro" id="IPR025326">
    <property type="entry name" value="DUF4232"/>
</dbReference>
<accession>A0ABN2NXJ4</accession>
<comment type="caution">
    <text evidence="3">The sequence shown here is derived from an EMBL/GenBank/DDBJ whole genome shotgun (WGS) entry which is preliminary data.</text>
</comment>
<organism evidence="3 4">
    <name type="scientific">Nocardioides lentus</name>
    <dbReference type="NCBI Taxonomy" id="338077"/>
    <lineage>
        <taxon>Bacteria</taxon>
        <taxon>Bacillati</taxon>
        <taxon>Actinomycetota</taxon>
        <taxon>Actinomycetes</taxon>
        <taxon>Propionibacteriales</taxon>
        <taxon>Nocardioidaceae</taxon>
        <taxon>Nocardioides</taxon>
    </lineage>
</organism>
<proteinExistence type="predicted"/>
<evidence type="ECO:0000313" key="4">
    <source>
        <dbReference type="Proteomes" id="UP001501612"/>
    </source>
</evidence>
<gene>
    <name evidence="3" type="ORF">GCM10009737_03930</name>
</gene>
<evidence type="ECO:0000313" key="3">
    <source>
        <dbReference type="EMBL" id="GAA1906386.1"/>
    </source>
</evidence>
<sequence>MTRRQRVAAVLVLTALLSGCGGTRSGGPAAEDADDRGRRPDAVATPALPSLRPEATGAPARCAPGDPIAVGTGPVDAALGRRYLLLELRSCRETGVRLDAQPVLTASDASGRPVTMRLVDAATIPRVPRPLTLRPGEAAYAGLSWRGAPRSGRVRDLTLVAAPGDRPSGLVVEQPDLRPRSPVRLYPWTTRRSDVFG</sequence>
<keyword evidence="4" id="KW-1185">Reference proteome</keyword>
<dbReference type="EMBL" id="BAAAMY010000001">
    <property type="protein sequence ID" value="GAA1906386.1"/>
    <property type="molecule type" value="Genomic_DNA"/>
</dbReference>
<feature type="domain" description="DUF4232" evidence="2">
    <location>
        <begin position="70"/>
        <end position="176"/>
    </location>
</feature>
<dbReference type="Proteomes" id="UP001501612">
    <property type="component" value="Unassembled WGS sequence"/>
</dbReference>
<feature type="region of interest" description="Disordered" evidence="1">
    <location>
        <begin position="23"/>
        <end position="58"/>
    </location>
</feature>
<evidence type="ECO:0000256" key="1">
    <source>
        <dbReference type="SAM" id="MobiDB-lite"/>
    </source>
</evidence>
<dbReference type="Pfam" id="PF14016">
    <property type="entry name" value="DUF4232"/>
    <property type="match status" value="1"/>
</dbReference>
<protein>
    <recommendedName>
        <fullName evidence="2">DUF4232 domain-containing protein</fullName>
    </recommendedName>
</protein>
<evidence type="ECO:0000259" key="2">
    <source>
        <dbReference type="Pfam" id="PF14016"/>
    </source>
</evidence>